<dbReference type="SUPFAM" id="SSF56219">
    <property type="entry name" value="DNase I-like"/>
    <property type="match status" value="1"/>
</dbReference>
<dbReference type="AlphaFoldDB" id="A0A3L6R2P1"/>
<dbReference type="InterPro" id="IPR043502">
    <property type="entry name" value="DNA/RNA_pol_sf"/>
</dbReference>
<dbReference type="InterPro" id="IPR036691">
    <property type="entry name" value="Endo/exonu/phosph_ase_sf"/>
</dbReference>
<accession>A0A3L6R2P1</accession>
<dbReference type="Gene3D" id="3.60.10.10">
    <property type="entry name" value="Endonuclease/exonuclease/phosphatase"/>
    <property type="match status" value="1"/>
</dbReference>
<dbReference type="SUPFAM" id="SSF56672">
    <property type="entry name" value="DNA/RNA polymerases"/>
    <property type="match status" value="1"/>
</dbReference>
<dbReference type="Proteomes" id="UP000275267">
    <property type="component" value="Unassembled WGS sequence"/>
</dbReference>
<sequence length="481" mass="56183">MLQLNIWDKHQRKKWNFVNVYGSAQDEHKNEFLAELANFCGTNKDPYLVGGDFNIIRFANEKNKGGGVHRHSGLFNSIIDSQELIDIRMTGGNFTWSNNQEIPTLEKLDRCLISKDWEDIFPKVMVYKLHRDVSDHNPLILTTCSDQSLRKLSFRFESSWLKHPDFIPTVKTIWEKPCHADSVVGRIQSKLKRFKQYFKGWGFNILGEQRKKRNMIQEELLVLEQLEEDGLLVLDQMHRKSFLQSEMLKILNEEEQYWFKRSHNTWLHEGDNNTQFFHRIANGRKRKNTIISLKDGDTVIEGDENLLKNATEYYKMLFGPAPGNAFALDPSLWREDQKVTLEENDALIRPFSEPEIKEALFQMEKNKAAGPDNIPIEFYQTCWDFVKTDIIELFEEFHNGLLNVGRLNYGIITLLPKIQEAERINQFRPICLLNCLYKLITKCLTLRLEKIDDKLILMNQSAFMKGHNIMNGVMALHGNPA</sequence>
<dbReference type="PANTHER" id="PTHR33710">
    <property type="entry name" value="BNAC02G09200D PROTEIN"/>
    <property type="match status" value="1"/>
</dbReference>
<dbReference type="EMBL" id="PQIB02000010">
    <property type="protein sequence ID" value="RLM93474.1"/>
    <property type="molecule type" value="Genomic_DNA"/>
</dbReference>
<organism evidence="1 2">
    <name type="scientific">Panicum miliaceum</name>
    <name type="common">Proso millet</name>
    <name type="synonym">Broomcorn millet</name>
    <dbReference type="NCBI Taxonomy" id="4540"/>
    <lineage>
        <taxon>Eukaryota</taxon>
        <taxon>Viridiplantae</taxon>
        <taxon>Streptophyta</taxon>
        <taxon>Embryophyta</taxon>
        <taxon>Tracheophyta</taxon>
        <taxon>Spermatophyta</taxon>
        <taxon>Magnoliopsida</taxon>
        <taxon>Liliopsida</taxon>
        <taxon>Poales</taxon>
        <taxon>Poaceae</taxon>
        <taxon>PACMAD clade</taxon>
        <taxon>Panicoideae</taxon>
        <taxon>Panicodae</taxon>
        <taxon>Paniceae</taxon>
        <taxon>Panicinae</taxon>
        <taxon>Panicum</taxon>
        <taxon>Panicum sect. Panicum</taxon>
    </lineage>
</organism>
<gene>
    <name evidence="1" type="ORF">C2845_PM08G15690</name>
</gene>
<keyword evidence="2" id="KW-1185">Reference proteome</keyword>
<name>A0A3L6R2P1_PANMI</name>
<protein>
    <recommendedName>
        <fullName evidence="3">Reverse transcriptase domain-containing protein</fullName>
    </recommendedName>
</protein>
<reference evidence="2" key="1">
    <citation type="journal article" date="2019" name="Nat. Commun.">
        <title>The genome of broomcorn millet.</title>
        <authorList>
            <person name="Zou C."/>
            <person name="Miki D."/>
            <person name="Li D."/>
            <person name="Tang Q."/>
            <person name="Xiao L."/>
            <person name="Rajput S."/>
            <person name="Deng P."/>
            <person name="Jia W."/>
            <person name="Huang R."/>
            <person name="Zhang M."/>
            <person name="Sun Y."/>
            <person name="Hu J."/>
            <person name="Fu X."/>
            <person name="Schnable P.S."/>
            <person name="Li F."/>
            <person name="Zhang H."/>
            <person name="Feng B."/>
            <person name="Zhu X."/>
            <person name="Liu R."/>
            <person name="Schnable J.C."/>
            <person name="Zhu J.-K."/>
            <person name="Zhang H."/>
        </authorList>
    </citation>
    <scope>NUCLEOTIDE SEQUENCE [LARGE SCALE GENOMIC DNA]</scope>
</reference>
<dbReference type="STRING" id="4540.A0A3L6R2P1"/>
<proteinExistence type="predicted"/>
<evidence type="ECO:0000313" key="1">
    <source>
        <dbReference type="EMBL" id="RLM93474.1"/>
    </source>
</evidence>
<evidence type="ECO:0000313" key="2">
    <source>
        <dbReference type="Proteomes" id="UP000275267"/>
    </source>
</evidence>
<dbReference type="PANTHER" id="PTHR33710:SF72">
    <property type="entry name" value="OS04G0204200 PROTEIN"/>
    <property type="match status" value="1"/>
</dbReference>
<comment type="caution">
    <text evidence="1">The sequence shown here is derived from an EMBL/GenBank/DDBJ whole genome shotgun (WGS) entry which is preliminary data.</text>
</comment>
<dbReference type="OrthoDB" id="685803at2759"/>
<evidence type="ECO:0008006" key="3">
    <source>
        <dbReference type="Google" id="ProtNLM"/>
    </source>
</evidence>